<accession>A0A914R7R4</accession>
<protein>
    <submittedName>
        <fullName evidence="2">Uncharacterized protein</fullName>
    </submittedName>
</protein>
<reference evidence="2" key="1">
    <citation type="submission" date="2022-11" db="UniProtKB">
        <authorList>
            <consortium name="WormBaseParasite"/>
        </authorList>
    </citation>
    <scope>IDENTIFICATION</scope>
</reference>
<proteinExistence type="predicted"/>
<name>A0A914R7R4_PAREQ</name>
<evidence type="ECO:0000313" key="2">
    <source>
        <dbReference type="WBParaSite" id="PEQ_0000073001-mRNA-1"/>
    </source>
</evidence>
<organism evidence="1 2">
    <name type="scientific">Parascaris equorum</name>
    <name type="common">Equine roundworm</name>
    <dbReference type="NCBI Taxonomy" id="6256"/>
    <lineage>
        <taxon>Eukaryota</taxon>
        <taxon>Metazoa</taxon>
        <taxon>Ecdysozoa</taxon>
        <taxon>Nematoda</taxon>
        <taxon>Chromadorea</taxon>
        <taxon>Rhabditida</taxon>
        <taxon>Spirurina</taxon>
        <taxon>Ascaridomorpha</taxon>
        <taxon>Ascaridoidea</taxon>
        <taxon>Ascarididae</taxon>
        <taxon>Parascaris</taxon>
    </lineage>
</organism>
<sequence>MHMPPPANLTNTTTAVPLPQVNLIATVNNVAPAVNVVVSEVPPEEPAHHMEVEEEKHHTEPTLSERMIALRENGIGFDVEFHVGSVQNSKVIYYSSY</sequence>
<dbReference type="AlphaFoldDB" id="A0A914R7R4"/>
<evidence type="ECO:0000313" key="1">
    <source>
        <dbReference type="Proteomes" id="UP000887564"/>
    </source>
</evidence>
<dbReference type="WBParaSite" id="PEQ_0000073001-mRNA-1">
    <property type="protein sequence ID" value="PEQ_0000073001-mRNA-1"/>
    <property type="gene ID" value="PEQ_0000073001"/>
</dbReference>
<dbReference type="Proteomes" id="UP000887564">
    <property type="component" value="Unplaced"/>
</dbReference>
<keyword evidence="1" id="KW-1185">Reference proteome</keyword>